<keyword evidence="28" id="KW-1185">Reference proteome</keyword>
<evidence type="ECO:0000256" key="11">
    <source>
        <dbReference type="ARBA" id="ARBA00044884"/>
    </source>
</evidence>
<gene>
    <name evidence="27" type="ORF">SAMN05421693_105108</name>
</gene>
<comment type="catalytic activity">
    <reaction evidence="13">
        <text>L-alpha-aminoacyl-L-lysine(out) = L-alpha-aminoacyl-L-lysine(in)</text>
        <dbReference type="Rhea" id="RHEA:79383"/>
        <dbReference type="ChEBI" id="CHEBI:229966"/>
    </reaction>
</comment>
<evidence type="ECO:0000256" key="8">
    <source>
        <dbReference type="ARBA" id="ARBA00044876"/>
    </source>
</evidence>
<evidence type="ECO:0000313" key="27">
    <source>
        <dbReference type="EMBL" id="SEP76941.1"/>
    </source>
</evidence>
<dbReference type="GO" id="GO:0022857">
    <property type="term" value="F:transmembrane transporter activity"/>
    <property type="evidence" value="ECO:0007669"/>
    <property type="project" value="InterPro"/>
</dbReference>
<feature type="transmembrane region" description="Helical" evidence="25">
    <location>
        <begin position="172"/>
        <end position="191"/>
    </location>
</feature>
<evidence type="ECO:0000256" key="18">
    <source>
        <dbReference type="ARBA" id="ARBA00044912"/>
    </source>
</evidence>
<evidence type="ECO:0000256" key="22">
    <source>
        <dbReference type="ARBA" id="ARBA00045018"/>
    </source>
</evidence>
<reference evidence="27 28" key="1">
    <citation type="submission" date="2016-10" db="EMBL/GenBank/DDBJ databases">
        <authorList>
            <person name="de Groot N.N."/>
        </authorList>
    </citation>
    <scope>NUCLEOTIDE SEQUENCE [LARGE SCALE GENOMIC DNA]</scope>
    <source>
        <strain evidence="27 28">B7-7</strain>
    </source>
</reference>
<feature type="transmembrane region" description="Helical" evidence="25">
    <location>
        <begin position="269"/>
        <end position="288"/>
    </location>
</feature>
<evidence type="ECO:0000256" key="15">
    <source>
        <dbReference type="ARBA" id="ARBA00044899"/>
    </source>
</evidence>
<feature type="transmembrane region" description="Helical" evidence="25">
    <location>
        <begin position="138"/>
        <end position="166"/>
    </location>
</feature>
<comment type="catalytic activity">
    <reaction evidence="9">
        <text>L-histidyl-glycine(out) = L-histidyl-glycine(in)</text>
        <dbReference type="Rhea" id="RHEA:79395"/>
        <dbReference type="ChEBI" id="CHEBI:229957"/>
    </reaction>
</comment>
<feature type="transmembrane region" description="Helical" evidence="25">
    <location>
        <begin position="82"/>
        <end position="101"/>
    </location>
</feature>
<dbReference type="STRING" id="867345.SAMN05421693_105108"/>
<evidence type="ECO:0000256" key="9">
    <source>
        <dbReference type="ARBA" id="ARBA00044878"/>
    </source>
</evidence>
<evidence type="ECO:0000256" key="4">
    <source>
        <dbReference type="ARBA" id="ARBA00022692"/>
    </source>
</evidence>
<dbReference type="InterPro" id="IPR052187">
    <property type="entry name" value="MFSD1"/>
</dbReference>
<name>A0A1H9AKC8_9GAMM</name>
<organism evidence="27 28">
    <name type="scientific">Ectothiorhodospira magna</name>
    <dbReference type="NCBI Taxonomy" id="867345"/>
    <lineage>
        <taxon>Bacteria</taxon>
        <taxon>Pseudomonadati</taxon>
        <taxon>Pseudomonadota</taxon>
        <taxon>Gammaproteobacteria</taxon>
        <taxon>Chromatiales</taxon>
        <taxon>Ectothiorhodospiraceae</taxon>
        <taxon>Ectothiorhodospira</taxon>
    </lineage>
</organism>
<dbReference type="Proteomes" id="UP000199496">
    <property type="component" value="Unassembled WGS sequence"/>
</dbReference>
<evidence type="ECO:0000259" key="26">
    <source>
        <dbReference type="PROSITE" id="PS50850"/>
    </source>
</evidence>
<dbReference type="RefSeq" id="WP_090204183.1">
    <property type="nucleotide sequence ID" value="NZ_FOFO01000005.1"/>
</dbReference>
<keyword evidence="4 25" id="KW-0812">Transmembrane</keyword>
<comment type="catalytic activity">
    <reaction evidence="10">
        <text>L-alpha-aminoacyl-L-arginine(out) = L-alpha-aminoacyl-L-arginine(in)</text>
        <dbReference type="Rhea" id="RHEA:79367"/>
        <dbReference type="ChEBI" id="CHEBI:229968"/>
    </reaction>
</comment>
<evidence type="ECO:0000256" key="14">
    <source>
        <dbReference type="ARBA" id="ARBA00044898"/>
    </source>
</evidence>
<feature type="transmembrane region" description="Helical" evidence="25">
    <location>
        <begin position="12"/>
        <end position="30"/>
    </location>
</feature>
<sequence length="436" mass="46554">MSSGYDPARFERIRWTIYSVLIAAYMLVFFHRFAPAMVSSELSAAFGVTAAALGSLSAMYFYIYTAMQIPAGVLADTLGSRYAVTLGNLVAGSGSIVFGLADTLATASVGRFLVGLGVSVVFVGLMKSNTVWFSDRKYGSISGLTLLLGNLGAIAATGPLALMLLYVEWRSLFVALGIVAIVLALLSWWLVRDRPEQLGFPSVREMEGLPPHAPRKQHWIKDLRAVLANRRLWPGFVYDFGITGSLFGMLGLWAIPLLRDVHGLSRGDASIYTTVATVAFAIGCLLAGSFSDRLGRRRPVLQAGALVYLSVCLGLLFLPWGPGASGLTLFTLMGLSAGCFVVAYAHAKEVTDPALSGMAIALVNTGLFLGAALFQPLFGWAMDLGWAGLTGDGVPIYTAADYQRGLWLLTGFAALAAIASWRLVETGCRNVSLPAR</sequence>
<dbReference type="PIRSF" id="PIRSF002808">
    <property type="entry name" value="Hexose_phosphate_transp"/>
    <property type="match status" value="1"/>
</dbReference>
<feature type="transmembrane region" description="Helical" evidence="25">
    <location>
        <begin position="42"/>
        <end position="62"/>
    </location>
</feature>
<evidence type="ECO:0000256" key="19">
    <source>
        <dbReference type="ARBA" id="ARBA00044919"/>
    </source>
</evidence>
<comment type="subunit">
    <text evidence="24">Homodimer. Interacts with lysosomal protein GLMP (via lumenal domain); the interaction starts while both proteins are still in the endoplasmic reticulum and is required for stabilization of MFSD1 in lysosomes but has no direct effect on its targeting to lysosomes or transporter activity.</text>
</comment>
<dbReference type="EMBL" id="FOFO01000005">
    <property type="protein sequence ID" value="SEP76941.1"/>
    <property type="molecule type" value="Genomic_DNA"/>
</dbReference>
<evidence type="ECO:0000256" key="10">
    <source>
        <dbReference type="ARBA" id="ARBA00044881"/>
    </source>
</evidence>
<keyword evidence="3" id="KW-0813">Transport</keyword>
<comment type="catalytic activity">
    <reaction evidence="12">
        <text>L-lysyl-L-alpha-amino acid(out) = L-lysyl-L-alpha-amino acid(in)</text>
        <dbReference type="Rhea" id="RHEA:79387"/>
        <dbReference type="ChEBI" id="CHEBI:229965"/>
    </reaction>
</comment>
<dbReference type="GO" id="GO:0005765">
    <property type="term" value="C:lysosomal membrane"/>
    <property type="evidence" value="ECO:0007669"/>
    <property type="project" value="UniProtKB-SubCell"/>
</dbReference>
<comment type="catalytic activity">
    <reaction evidence="20">
        <text>L-lysyl-glycine(out) = L-lysyl-glycine(in)</text>
        <dbReference type="Rhea" id="RHEA:79407"/>
        <dbReference type="ChEBI" id="CHEBI:191202"/>
    </reaction>
</comment>
<dbReference type="SUPFAM" id="SSF103473">
    <property type="entry name" value="MFS general substrate transporter"/>
    <property type="match status" value="1"/>
</dbReference>
<evidence type="ECO:0000256" key="16">
    <source>
        <dbReference type="ARBA" id="ARBA00044900"/>
    </source>
</evidence>
<dbReference type="InterPro" id="IPR000849">
    <property type="entry name" value="Sugar_P_transporter"/>
</dbReference>
<evidence type="ECO:0000256" key="23">
    <source>
        <dbReference type="ARBA" id="ARBA00045709"/>
    </source>
</evidence>
<evidence type="ECO:0000256" key="17">
    <source>
        <dbReference type="ARBA" id="ARBA00044903"/>
    </source>
</evidence>
<evidence type="ECO:0000256" key="25">
    <source>
        <dbReference type="SAM" id="Phobius"/>
    </source>
</evidence>
<keyword evidence="5 25" id="KW-1133">Transmembrane helix</keyword>
<feature type="transmembrane region" description="Helical" evidence="25">
    <location>
        <begin position="327"/>
        <end position="347"/>
    </location>
</feature>
<accession>A0A1H9AKC8</accession>
<feature type="transmembrane region" description="Helical" evidence="25">
    <location>
        <begin position="236"/>
        <end position="257"/>
    </location>
</feature>
<dbReference type="PROSITE" id="PS50850">
    <property type="entry name" value="MFS"/>
    <property type="match status" value="1"/>
</dbReference>
<dbReference type="PANTHER" id="PTHR23512:SF3">
    <property type="entry name" value="MAJOR FACILITATOR SUPERFAMILY DOMAIN-CONTAINING PROTEIN 1"/>
    <property type="match status" value="1"/>
</dbReference>
<comment type="catalytic activity">
    <reaction evidence="14">
        <text>L-aspartyl-L-lysine(out) = L-aspartyl-L-lysine(in)</text>
        <dbReference type="Rhea" id="RHEA:79411"/>
        <dbReference type="ChEBI" id="CHEBI:229953"/>
    </reaction>
</comment>
<evidence type="ECO:0000256" key="7">
    <source>
        <dbReference type="ARBA" id="ARBA00023228"/>
    </source>
</evidence>
<keyword evidence="7" id="KW-0458">Lysosome</keyword>
<comment type="catalytic activity">
    <reaction evidence="11">
        <text>L-alpha-aminoacyl-L-histidine(out) = L-alpha-aminoacyl-L-histidine(in)</text>
        <dbReference type="Rhea" id="RHEA:79375"/>
        <dbReference type="ChEBI" id="CHEBI:229967"/>
    </reaction>
</comment>
<dbReference type="AlphaFoldDB" id="A0A1H9AKC8"/>
<evidence type="ECO:0000256" key="6">
    <source>
        <dbReference type="ARBA" id="ARBA00023136"/>
    </source>
</evidence>
<comment type="catalytic activity">
    <reaction evidence="18">
        <text>L-histidyl-L-alpha-amino acid(out) = L-histidyl-L-alpha-amino acid(in)</text>
        <dbReference type="Rhea" id="RHEA:79379"/>
        <dbReference type="ChEBI" id="CHEBI:229964"/>
    </reaction>
</comment>
<comment type="catalytic activity">
    <reaction evidence="19">
        <text>L-alanyl-L-lysine(out) = L-alanyl-L-lysine(in)</text>
        <dbReference type="Rhea" id="RHEA:79415"/>
        <dbReference type="ChEBI" id="CHEBI:192470"/>
    </reaction>
</comment>
<comment type="function">
    <text evidence="23">Lysosomal dipeptide uniporter that selectively exports lysine, arginine or histidine-containing dipeptides with a net positive charge from the lysosome lumen into the cytosol. Could play a role in a specific type of protein O-glycosylation indirectly regulating macrophages migration and tissue invasion. Also essential for liver homeostasis.</text>
</comment>
<dbReference type="PANTHER" id="PTHR23512">
    <property type="entry name" value="MAJOR FACILITATOR SUPERFAMILY DOMAIN-CONTAINING PROTEIN 1"/>
    <property type="match status" value="1"/>
</dbReference>
<evidence type="ECO:0000313" key="28">
    <source>
        <dbReference type="Proteomes" id="UP000199496"/>
    </source>
</evidence>
<dbReference type="InterPro" id="IPR011701">
    <property type="entry name" value="MFS"/>
</dbReference>
<comment type="catalytic activity">
    <reaction evidence="17">
        <text>L-arginyl-glycine(out) = L-arginyl-glycine(in)</text>
        <dbReference type="Rhea" id="RHEA:79391"/>
        <dbReference type="ChEBI" id="CHEBI:229955"/>
    </reaction>
</comment>
<dbReference type="Gene3D" id="1.20.1250.20">
    <property type="entry name" value="MFS general substrate transporter like domains"/>
    <property type="match status" value="2"/>
</dbReference>
<proteinExistence type="inferred from homology"/>
<evidence type="ECO:0000256" key="5">
    <source>
        <dbReference type="ARBA" id="ARBA00022989"/>
    </source>
</evidence>
<keyword evidence="6 25" id="KW-0472">Membrane</keyword>
<protein>
    <recommendedName>
        <fullName evidence="21">Lysosomal dipeptide transporter MFSD1</fullName>
    </recommendedName>
    <alternativeName>
        <fullName evidence="22">Major facilitator superfamily domain-containing protein 1</fullName>
    </alternativeName>
</protein>
<dbReference type="OrthoDB" id="5620971at2"/>
<dbReference type="Pfam" id="PF07690">
    <property type="entry name" value="MFS_1"/>
    <property type="match status" value="1"/>
</dbReference>
<dbReference type="InterPro" id="IPR036259">
    <property type="entry name" value="MFS_trans_sf"/>
</dbReference>
<evidence type="ECO:0000256" key="13">
    <source>
        <dbReference type="ARBA" id="ARBA00044893"/>
    </source>
</evidence>
<comment type="catalytic activity">
    <reaction evidence="15">
        <text>L-arginyl-L-alpha-amino acid(out) = L-arginyl-L-alpha-amino acid(in)</text>
        <dbReference type="Rhea" id="RHEA:79371"/>
        <dbReference type="ChEBI" id="CHEBI:84315"/>
    </reaction>
</comment>
<evidence type="ECO:0000256" key="24">
    <source>
        <dbReference type="ARBA" id="ARBA00046376"/>
    </source>
</evidence>
<comment type="catalytic activity">
    <reaction evidence="8">
        <text>L-lysyl-L-alanine(out) = L-lysyl-L-alanine(in)</text>
        <dbReference type="Rhea" id="RHEA:79399"/>
        <dbReference type="ChEBI" id="CHEBI:229954"/>
    </reaction>
</comment>
<feature type="transmembrane region" description="Helical" evidence="25">
    <location>
        <begin position="402"/>
        <end position="424"/>
    </location>
</feature>
<evidence type="ECO:0000256" key="1">
    <source>
        <dbReference type="ARBA" id="ARBA00004155"/>
    </source>
</evidence>
<comment type="subcellular location">
    <subcellularLocation>
        <location evidence="1">Lysosome membrane</location>
        <topology evidence="1">Multi-pass membrane protein</topology>
    </subcellularLocation>
</comment>
<comment type="similarity">
    <text evidence="2">Belongs to the major facilitator superfamily.</text>
</comment>
<evidence type="ECO:0000256" key="12">
    <source>
        <dbReference type="ARBA" id="ARBA00044891"/>
    </source>
</evidence>
<feature type="transmembrane region" description="Helical" evidence="25">
    <location>
        <begin position="107"/>
        <end position="126"/>
    </location>
</feature>
<evidence type="ECO:0000256" key="20">
    <source>
        <dbReference type="ARBA" id="ARBA00044924"/>
    </source>
</evidence>
<feature type="transmembrane region" description="Helical" evidence="25">
    <location>
        <begin position="300"/>
        <end position="321"/>
    </location>
</feature>
<feature type="transmembrane region" description="Helical" evidence="25">
    <location>
        <begin position="359"/>
        <end position="382"/>
    </location>
</feature>
<evidence type="ECO:0000256" key="3">
    <source>
        <dbReference type="ARBA" id="ARBA00022448"/>
    </source>
</evidence>
<evidence type="ECO:0000256" key="21">
    <source>
        <dbReference type="ARBA" id="ARBA00044985"/>
    </source>
</evidence>
<evidence type="ECO:0000256" key="2">
    <source>
        <dbReference type="ARBA" id="ARBA00008335"/>
    </source>
</evidence>
<comment type="catalytic activity">
    <reaction evidence="16">
        <text>L-lysyl-L-lysine(out) = L-lysyl-L-lysine(in)</text>
        <dbReference type="Rhea" id="RHEA:79403"/>
        <dbReference type="ChEBI" id="CHEBI:229956"/>
    </reaction>
</comment>
<feature type="domain" description="Major facilitator superfamily (MFS) profile" evidence="26">
    <location>
        <begin position="17"/>
        <end position="428"/>
    </location>
</feature>
<dbReference type="InterPro" id="IPR020846">
    <property type="entry name" value="MFS_dom"/>
</dbReference>